<keyword evidence="11" id="KW-0472">Membrane</keyword>
<dbReference type="InterPro" id="IPR029047">
    <property type="entry name" value="HSP70_peptide-bd_sf"/>
</dbReference>
<dbReference type="AlphaFoldDB" id="A0A498S7V6"/>
<dbReference type="STRING" id="6277.A0A498S7V6"/>
<evidence type="ECO:0000256" key="9">
    <source>
        <dbReference type="RuleBase" id="RU003322"/>
    </source>
</evidence>
<evidence type="ECO:0000256" key="3">
    <source>
        <dbReference type="ARBA" id="ARBA00007381"/>
    </source>
</evidence>
<feature type="transmembrane region" description="Helical" evidence="11">
    <location>
        <begin position="195"/>
        <end position="214"/>
    </location>
</feature>
<gene>
    <name evidence="12" type="ORF">NAV_LOCUS2589</name>
</gene>
<sequence>MGVFVVVRLLLSNHLCSVTCNVIAFGISSSLIFQLVTLYNKSIAAQKMILDRGSPLDCVSFLWFIGPLSSHSCFDYYEALQSNIFWQLNVVHVSGTLLKNTLILVTSMFGGALGEFLQSFISKLHWLFHIPVFVVISLCILLTILAFFNYRFNLFYGLIRTEKQITRPAENVSFRDSIKQQPNEKFVECKREIKSLLLTMKILPLSVIIALLVIDAFPVEAKEGKSDSEDEKNVKYGTIIGIDLGTTYSCVGVYKNGRVEVIANDQGSRITPSYVAFTRDGQRVIGDAAKNQLTTNPENTVFDVKRLIGRLYNDSTVQQDIKHWPFHVVNMGNKPIIKLKVGKDVKTFAPEQISAMVLGKMKEIAEGYLGKEVKYAVITVPAYFNDAQRQATKDAGAIANLTVVREKNILVFDLGGGTFDVSVLTIDNGVFEVLATNGDTHLGGEDFDQRVMEHFIKVFKKKTGKDLRKDIYAVQKLRREVEKAKRTLSSEHQARLEIESLYDNEDFSETLTRAKFEELNMDLFRLTLKPVQKVLEDSDLKKSDISEIVLVGGSTRIPKVQQLLKEFFNGKELSLGINPDEAVAYGAAVQAGVISGEESTGDIVLLDVNPLTLGIETIGGVMTKLIQRNTVIPTKKSQIFSTAADNQPTVTIQVYEGERPMTKDNHMLGKFDLTGIPPAPRGVPQIDVTFEIDVNGILHVKEQVEARNEFESYAYSLKNQISDKEKLGGKLDDSDKKTIETVVDDAISWLESHRDASVEELQEHKKELENKVQPIIGKLYKDQGAPPPEDAGPGEDKDEL</sequence>
<evidence type="ECO:0000313" key="12">
    <source>
        <dbReference type="EMBL" id="VBB27759.1"/>
    </source>
</evidence>
<dbReference type="Gene3D" id="3.30.30.30">
    <property type="match status" value="1"/>
</dbReference>
<feature type="region of interest" description="Disordered" evidence="10">
    <location>
        <begin position="777"/>
        <end position="800"/>
    </location>
</feature>
<feature type="transmembrane region" description="Helical" evidence="11">
    <location>
        <begin position="102"/>
        <end position="121"/>
    </location>
</feature>
<dbReference type="Gene3D" id="2.60.34.10">
    <property type="entry name" value="Substrate Binding Domain Of DNAk, Chain A, domain 1"/>
    <property type="match status" value="1"/>
</dbReference>
<dbReference type="SUPFAM" id="SSF53067">
    <property type="entry name" value="Actin-like ATPase domain"/>
    <property type="match status" value="2"/>
</dbReference>
<dbReference type="FunFam" id="3.90.640.10:FF:000153">
    <property type="entry name" value="Endoplasmic reticulum chaperone BiP"/>
    <property type="match status" value="1"/>
</dbReference>
<keyword evidence="5 9" id="KW-0547">Nucleotide-binding</keyword>
<dbReference type="PANTHER" id="PTHR19375">
    <property type="entry name" value="HEAT SHOCK PROTEIN 70KDA"/>
    <property type="match status" value="1"/>
</dbReference>
<dbReference type="PROSITE" id="PS01036">
    <property type="entry name" value="HSP70_3"/>
    <property type="match status" value="1"/>
</dbReference>
<dbReference type="FunFam" id="3.30.30.30:FF:000001">
    <property type="entry name" value="heat shock 70 kDa protein-like"/>
    <property type="match status" value="1"/>
</dbReference>
<keyword evidence="11" id="KW-1133">Transmembrane helix</keyword>
<dbReference type="InterPro" id="IPR043129">
    <property type="entry name" value="ATPase_NBD"/>
</dbReference>
<evidence type="ECO:0000256" key="1">
    <source>
        <dbReference type="ARBA" id="ARBA00003955"/>
    </source>
</evidence>
<dbReference type="PRINTS" id="PR00301">
    <property type="entry name" value="HEATSHOCK70"/>
</dbReference>
<evidence type="ECO:0000256" key="6">
    <source>
        <dbReference type="ARBA" id="ARBA00022824"/>
    </source>
</evidence>
<keyword evidence="6" id="KW-0256">Endoplasmic reticulum</keyword>
<dbReference type="GO" id="GO:0034976">
    <property type="term" value="P:response to endoplasmic reticulum stress"/>
    <property type="evidence" value="ECO:0007669"/>
    <property type="project" value="UniProtKB-ARBA"/>
</dbReference>
<protein>
    <submittedName>
        <fullName evidence="12">Uncharacterized protein</fullName>
    </submittedName>
</protein>
<keyword evidence="7 9" id="KW-0067">ATP-binding</keyword>
<evidence type="ECO:0000256" key="4">
    <source>
        <dbReference type="ARBA" id="ARBA00022729"/>
    </source>
</evidence>
<dbReference type="SUPFAM" id="SSF100920">
    <property type="entry name" value="Heat shock protein 70kD (HSP70), peptide-binding domain"/>
    <property type="match status" value="1"/>
</dbReference>
<dbReference type="PROSITE" id="PS00329">
    <property type="entry name" value="HSP70_2"/>
    <property type="match status" value="1"/>
</dbReference>
<name>A0A498S7V6_ACAVI</name>
<keyword evidence="13" id="KW-1185">Reference proteome</keyword>
<dbReference type="Pfam" id="PF00012">
    <property type="entry name" value="HSP70"/>
    <property type="match status" value="1"/>
</dbReference>
<dbReference type="GO" id="GO:0140662">
    <property type="term" value="F:ATP-dependent protein folding chaperone"/>
    <property type="evidence" value="ECO:0007669"/>
    <property type="project" value="InterPro"/>
</dbReference>
<comment type="subcellular location">
    <subcellularLocation>
        <location evidence="2">Endoplasmic reticulum lumen</location>
    </subcellularLocation>
</comment>
<evidence type="ECO:0000256" key="11">
    <source>
        <dbReference type="SAM" id="Phobius"/>
    </source>
</evidence>
<dbReference type="InterPro" id="IPR042050">
    <property type="entry name" value="BIP_NBD"/>
</dbReference>
<evidence type="ECO:0000256" key="5">
    <source>
        <dbReference type="ARBA" id="ARBA00022741"/>
    </source>
</evidence>
<dbReference type="InterPro" id="IPR018181">
    <property type="entry name" value="Heat_shock_70_CS"/>
</dbReference>
<organism evidence="12 13">
    <name type="scientific">Acanthocheilonema viteae</name>
    <name type="common">Filarial nematode worm</name>
    <name type="synonym">Dipetalonema viteae</name>
    <dbReference type="NCBI Taxonomy" id="6277"/>
    <lineage>
        <taxon>Eukaryota</taxon>
        <taxon>Metazoa</taxon>
        <taxon>Ecdysozoa</taxon>
        <taxon>Nematoda</taxon>
        <taxon>Chromadorea</taxon>
        <taxon>Rhabditida</taxon>
        <taxon>Spirurina</taxon>
        <taxon>Spiruromorpha</taxon>
        <taxon>Filarioidea</taxon>
        <taxon>Onchocercidae</taxon>
        <taxon>Acanthocheilonema</taxon>
    </lineage>
</organism>
<accession>A0A498S7V6</accession>
<dbReference type="EMBL" id="UPTC01000281">
    <property type="protein sequence ID" value="VBB27759.1"/>
    <property type="molecule type" value="Genomic_DNA"/>
</dbReference>
<keyword evidence="4" id="KW-0732">Signal</keyword>
<evidence type="ECO:0000256" key="8">
    <source>
        <dbReference type="ARBA" id="ARBA00023016"/>
    </source>
</evidence>
<comment type="function">
    <text evidence="1">Probably plays a role in facilitating the assembly of multimeric protein complexes inside the ER.</text>
</comment>
<feature type="transmembrane region" description="Helical" evidence="11">
    <location>
        <begin position="127"/>
        <end position="150"/>
    </location>
</feature>
<dbReference type="SUPFAM" id="SSF100934">
    <property type="entry name" value="Heat shock protein 70kD (HSP70), C-terminal subdomain"/>
    <property type="match status" value="1"/>
</dbReference>
<comment type="similarity">
    <text evidence="3 9">Belongs to the heat shock protein 70 family.</text>
</comment>
<dbReference type="GO" id="GO:0005524">
    <property type="term" value="F:ATP binding"/>
    <property type="evidence" value="ECO:0007669"/>
    <property type="project" value="UniProtKB-KW"/>
</dbReference>
<reference evidence="12 13" key="1">
    <citation type="submission" date="2018-08" db="EMBL/GenBank/DDBJ databases">
        <authorList>
            <person name="Laetsch R D."/>
            <person name="Stevens L."/>
            <person name="Kumar S."/>
            <person name="Blaxter L. M."/>
        </authorList>
    </citation>
    <scope>NUCLEOTIDE SEQUENCE [LARGE SCALE GENOMIC DNA]</scope>
</reference>
<keyword evidence="11" id="KW-0812">Transmembrane</keyword>
<dbReference type="FunFam" id="3.30.420.40:FF:000026">
    <property type="entry name" value="Heat shock protein 70"/>
    <property type="match status" value="1"/>
</dbReference>
<dbReference type="InterPro" id="IPR029048">
    <property type="entry name" value="HSP70_C_sf"/>
</dbReference>
<dbReference type="CDD" id="cd10241">
    <property type="entry name" value="ASKHA_NBD_HSP70_BiP"/>
    <property type="match status" value="1"/>
</dbReference>
<dbReference type="FunFam" id="3.30.420.40:FF:000172">
    <property type="entry name" value="Heat shock 70 kDa protein"/>
    <property type="match status" value="1"/>
</dbReference>
<evidence type="ECO:0000313" key="13">
    <source>
        <dbReference type="Proteomes" id="UP000276991"/>
    </source>
</evidence>
<feature type="transmembrane region" description="Helical" evidence="11">
    <location>
        <begin position="12"/>
        <end position="39"/>
    </location>
</feature>
<dbReference type="GO" id="GO:0005788">
    <property type="term" value="C:endoplasmic reticulum lumen"/>
    <property type="evidence" value="ECO:0007669"/>
    <property type="project" value="UniProtKB-SubCell"/>
</dbReference>
<dbReference type="PROSITE" id="PS00297">
    <property type="entry name" value="HSP70_1"/>
    <property type="match status" value="1"/>
</dbReference>
<evidence type="ECO:0000256" key="10">
    <source>
        <dbReference type="SAM" id="MobiDB-lite"/>
    </source>
</evidence>
<proteinExistence type="inferred from homology"/>
<dbReference type="InterPro" id="IPR013126">
    <property type="entry name" value="Hsp_70_fam"/>
</dbReference>
<dbReference type="Proteomes" id="UP000276991">
    <property type="component" value="Unassembled WGS sequence"/>
</dbReference>
<dbReference type="Gene3D" id="3.90.640.10">
    <property type="entry name" value="Actin, Chain A, domain 4"/>
    <property type="match status" value="1"/>
</dbReference>
<dbReference type="FunFam" id="2.60.34.10:FF:000012">
    <property type="entry name" value="Heat shock 70 kDa protein"/>
    <property type="match status" value="1"/>
</dbReference>
<evidence type="ECO:0000256" key="2">
    <source>
        <dbReference type="ARBA" id="ARBA00004319"/>
    </source>
</evidence>
<dbReference type="GO" id="GO:0006986">
    <property type="term" value="P:response to unfolded protein"/>
    <property type="evidence" value="ECO:0007669"/>
    <property type="project" value="UniProtKB-ARBA"/>
</dbReference>
<dbReference type="FunFam" id="3.30.420.40:FF:000020">
    <property type="entry name" value="Chaperone protein HscA homolog"/>
    <property type="match status" value="1"/>
</dbReference>
<keyword evidence="8" id="KW-0346">Stress response</keyword>
<dbReference type="OrthoDB" id="2401965at2759"/>
<dbReference type="Gene3D" id="3.30.420.40">
    <property type="match status" value="2"/>
</dbReference>
<evidence type="ECO:0000256" key="7">
    <source>
        <dbReference type="ARBA" id="ARBA00022840"/>
    </source>
</evidence>